<dbReference type="InterPro" id="IPR036388">
    <property type="entry name" value="WH-like_DNA-bd_sf"/>
</dbReference>
<accession>A0A239AJG3</accession>
<dbReference type="GO" id="GO:0003700">
    <property type="term" value="F:DNA-binding transcription factor activity"/>
    <property type="evidence" value="ECO:0007669"/>
    <property type="project" value="TreeGrafter"/>
</dbReference>
<dbReference type="Pfam" id="PF09339">
    <property type="entry name" value="HTH_IclR"/>
    <property type="match status" value="1"/>
</dbReference>
<name>A0A239AJG3_9ACTN</name>
<keyword evidence="7" id="KW-1185">Reference proteome</keyword>
<dbReference type="InterPro" id="IPR036390">
    <property type="entry name" value="WH_DNA-bd_sf"/>
</dbReference>
<proteinExistence type="predicted"/>
<keyword evidence="2" id="KW-0238">DNA-binding</keyword>
<evidence type="ECO:0000313" key="7">
    <source>
        <dbReference type="Proteomes" id="UP000198403"/>
    </source>
</evidence>
<dbReference type="PROSITE" id="PS51078">
    <property type="entry name" value="ICLR_ED"/>
    <property type="match status" value="1"/>
</dbReference>
<evidence type="ECO:0000256" key="2">
    <source>
        <dbReference type="ARBA" id="ARBA00023125"/>
    </source>
</evidence>
<evidence type="ECO:0000256" key="3">
    <source>
        <dbReference type="ARBA" id="ARBA00023163"/>
    </source>
</evidence>
<dbReference type="InterPro" id="IPR014757">
    <property type="entry name" value="Tscrpt_reg_IclR_C"/>
</dbReference>
<dbReference type="PANTHER" id="PTHR30136">
    <property type="entry name" value="HELIX-TURN-HELIX TRANSCRIPTIONAL REGULATOR, ICLR FAMILY"/>
    <property type="match status" value="1"/>
</dbReference>
<dbReference type="Gene3D" id="1.10.10.10">
    <property type="entry name" value="Winged helix-like DNA-binding domain superfamily/Winged helix DNA-binding domain"/>
    <property type="match status" value="1"/>
</dbReference>
<evidence type="ECO:0000259" key="4">
    <source>
        <dbReference type="PROSITE" id="PS51077"/>
    </source>
</evidence>
<dbReference type="SMART" id="SM00346">
    <property type="entry name" value="HTH_ICLR"/>
    <property type="match status" value="1"/>
</dbReference>
<evidence type="ECO:0000259" key="5">
    <source>
        <dbReference type="PROSITE" id="PS51078"/>
    </source>
</evidence>
<reference evidence="6 7" key="1">
    <citation type="submission" date="2017-06" db="EMBL/GenBank/DDBJ databases">
        <authorList>
            <person name="Kim H.J."/>
            <person name="Triplett B.A."/>
        </authorList>
    </citation>
    <scope>NUCLEOTIDE SEQUENCE [LARGE SCALE GENOMIC DNA]</scope>
    <source>
        <strain evidence="6 7">DSM 44272</strain>
    </source>
</reference>
<feature type="domain" description="HTH iclR-type" evidence="4">
    <location>
        <begin position="1"/>
        <end position="52"/>
    </location>
</feature>
<dbReference type="GO" id="GO:0045892">
    <property type="term" value="P:negative regulation of DNA-templated transcription"/>
    <property type="evidence" value="ECO:0007669"/>
    <property type="project" value="TreeGrafter"/>
</dbReference>
<dbReference type="InterPro" id="IPR005471">
    <property type="entry name" value="Tscrpt_reg_IclR_N"/>
</dbReference>
<dbReference type="GO" id="GO:0003677">
    <property type="term" value="F:DNA binding"/>
    <property type="evidence" value="ECO:0007669"/>
    <property type="project" value="UniProtKB-KW"/>
</dbReference>
<keyword evidence="1" id="KW-0805">Transcription regulation</keyword>
<keyword evidence="3" id="KW-0804">Transcription</keyword>
<dbReference type="PANTHER" id="PTHR30136:SF24">
    <property type="entry name" value="HTH-TYPE TRANSCRIPTIONAL REPRESSOR ALLR"/>
    <property type="match status" value="1"/>
</dbReference>
<dbReference type="InterPro" id="IPR029016">
    <property type="entry name" value="GAF-like_dom_sf"/>
</dbReference>
<sequence length="237" mass="25141">MLEAFDAEHHDLSLTDISRRSGLPIATCHRLVNELVTWRALVRVQGRYRIGHRLWALGQLSPVRRGLAETAAPYMHDVLFVTQNVVNLFIRDGGEALLVERISGTRPGPAVRQSGNRVPLHASAAGKVLLAYAPPDVVDDALREPVRLTPRTVTDPIRIRAELGKVRSLGYAESSGELAELASGIAVPIIALDGSVLAALGVVAVGAPLNAGSVVPVLKVAARAIARQVQAAGYGLG</sequence>
<dbReference type="Pfam" id="PF01614">
    <property type="entry name" value="IclR_C"/>
    <property type="match status" value="1"/>
</dbReference>
<dbReference type="SUPFAM" id="SSF46785">
    <property type="entry name" value="Winged helix' DNA-binding domain"/>
    <property type="match status" value="1"/>
</dbReference>
<evidence type="ECO:0000256" key="1">
    <source>
        <dbReference type="ARBA" id="ARBA00023015"/>
    </source>
</evidence>
<organism evidence="6 7">
    <name type="scientific">Blastococcus mobilis</name>
    <dbReference type="NCBI Taxonomy" id="1938746"/>
    <lineage>
        <taxon>Bacteria</taxon>
        <taxon>Bacillati</taxon>
        <taxon>Actinomycetota</taxon>
        <taxon>Actinomycetes</taxon>
        <taxon>Geodermatophilales</taxon>
        <taxon>Geodermatophilaceae</taxon>
        <taxon>Blastococcus</taxon>
    </lineage>
</organism>
<dbReference type="AlphaFoldDB" id="A0A239AJG3"/>
<dbReference type="InterPro" id="IPR050707">
    <property type="entry name" value="HTH_MetabolicPath_Reg"/>
</dbReference>
<dbReference type="PROSITE" id="PS51077">
    <property type="entry name" value="HTH_ICLR"/>
    <property type="match status" value="1"/>
</dbReference>
<dbReference type="EMBL" id="FZNO01000047">
    <property type="protein sequence ID" value="SNR95816.1"/>
    <property type="molecule type" value="Genomic_DNA"/>
</dbReference>
<dbReference type="Proteomes" id="UP000198403">
    <property type="component" value="Unassembled WGS sequence"/>
</dbReference>
<dbReference type="Gene3D" id="3.30.450.40">
    <property type="match status" value="1"/>
</dbReference>
<protein>
    <submittedName>
        <fullName evidence="6">Transcriptional regulator, IclR family</fullName>
    </submittedName>
</protein>
<feature type="domain" description="IclR-ED" evidence="5">
    <location>
        <begin position="53"/>
        <end position="231"/>
    </location>
</feature>
<evidence type="ECO:0000313" key="6">
    <source>
        <dbReference type="EMBL" id="SNR95816.1"/>
    </source>
</evidence>
<dbReference type="SUPFAM" id="SSF55781">
    <property type="entry name" value="GAF domain-like"/>
    <property type="match status" value="1"/>
</dbReference>
<gene>
    <name evidence="6" type="ORF">SAMN06272737_1476</name>
</gene>